<name>A0A1H9GDE9_9HYPH</name>
<dbReference type="EMBL" id="FOFG01000005">
    <property type="protein sequence ID" value="SEQ48142.1"/>
    <property type="molecule type" value="Genomic_DNA"/>
</dbReference>
<dbReference type="Pfam" id="PF04865">
    <property type="entry name" value="Baseplate_J"/>
    <property type="match status" value="1"/>
</dbReference>
<evidence type="ECO:0000259" key="4">
    <source>
        <dbReference type="Pfam" id="PF26079"/>
    </source>
</evidence>
<dbReference type="Proteomes" id="UP000199647">
    <property type="component" value="Unassembled WGS sequence"/>
</dbReference>
<feature type="domain" description="Baseplate protein J-like barrel" evidence="2">
    <location>
        <begin position="92"/>
        <end position="171"/>
    </location>
</feature>
<evidence type="ECO:0000259" key="3">
    <source>
        <dbReference type="Pfam" id="PF26078"/>
    </source>
</evidence>
<dbReference type="InterPro" id="IPR006949">
    <property type="entry name" value="Barrel_Baseplate_J-like"/>
</dbReference>
<dbReference type="Pfam" id="PF26079">
    <property type="entry name" value="Baseplate_J_C"/>
    <property type="match status" value="1"/>
</dbReference>
<keyword evidence="6" id="KW-1185">Reference proteome</keyword>
<organism evidence="5 6">
    <name type="scientific">Faunimonas pinastri</name>
    <dbReference type="NCBI Taxonomy" id="1855383"/>
    <lineage>
        <taxon>Bacteria</taxon>
        <taxon>Pseudomonadati</taxon>
        <taxon>Pseudomonadota</taxon>
        <taxon>Alphaproteobacteria</taxon>
        <taxon>Hyphomicrobiales</taxon>
        <taxon>Afifellaceae</taxon>
        <taxon>Faunimonas</taxon>
    </lineage>
</organism>
<dbReference type="PANTHER" id="PTHR37829">
    <property type="entry name" value="PHAGE-LIKE ELEMENT PBSX PROTEIN XKDT"/>
    <property type="match status" value="1"/>
</dbReference>
<evidence type="ECO:0000256" key="1">
    <source>
        <dbReference type="ARBA" id="ARBA00038087"/>
    </source>
</evidence>
<evidence type="ECO:0000259" key="2">
    <source>
        <dbReference type="Pfam" id="PF04865"/>
    </source>
</evidence>
<dbReference type="AlphaFoldDB" id="A0A1H9GDE9"/>
<feature type="domain" description="Baseplate J-like C-terminal" evidence="4">
    <location>
        <begin position="286"/>
        <end position="363"/>
    </location>
</feature>
<proteinExistence type="inferred from homology"/>
<sequence length="364" mass="38794">MAYSTRSLATLSKLAWNSITSEIPGAIVNLWPNNLRVIGKVLALLDFQHELRRKWLWQQSFASTATDSAWLKRHGYEVGLTLTAATFATGNVAVSAAAGLVVPAGVQFTRADGAVFQTRTSTRADGISVTLAVIATAAGEDGNTDAETELTLVEGSGAPDGLGSTATVDASSLGNGSDEETMEAFRTRILDRKRQPPQGGSVTDFQRWVKEVSGDIIDVWVAGFTNDDRRVWVTFTRSDRTNAVPTASDVAAVQAYLDDDTVRPITARVYVTAPTPVSVPVTVSGLSPNNAAVQEAINAELAALFAERMEPAIPGTDFVLSRSWIDEAISRATGENRHKLSSPSDDITFSVPGQFPVLGKVNLG</sequence>
<dbReference type="InterPro" id="IPR052399">
    <property type="entry name" value="Phage_Baseplate_Assmbl_Protein"/>
</dbReference>
<protein>
    <submittedName>
        <fullName evidence="5">Uncharacterized phage protein gp47/JayE</fullName>
    </submittedName>
</protein>
<dbReference type="InterPro" id="IPR058531">
    <property type="entry name" value="Baseplate_J_M"/>
</dbReference>
<dbReference type="OrthoDB" id="7565172at2"/>
<evidence type="ECO:0000313" key="6">
    <source>
        <dbReference type="Proteomes" id="UP000199647"/>
    </source>
</evidence>
<reference evidence="5 6" key="1">
    <citation type="submission" date="2016-10" db="EMBL/GenBank/DDBJ databases">
        <authorList>
            <person name="de Groot N.N."/>
        </authorList>
    </citation>
    <scope>NUCLEOTIDE SEQUENCE [LARGE SCALE GENOMIC DNA]</scope>
    <source>
        <strain evidence="5 6">A52C2</strain>
    </source>
</reference>
<comment type="similarity">
    <text evidence="1">Belongs to the Mu gp47/PBSX XkdT family.</text>
</comment>
<dbReference type="RefSeq" id="WP_092496161.1">
    <property type="nucleotide sequence ID" value="NZ_FOFG01000005.1"/>
</dbReference>
<dbReference type="STRING" id="1855383.SAMN05216548_1056"/>
<dbReference type="InterPro" id="IPR058530">
    <property type="entry name" value="Baseplate_J-like_C"/>
</dbReference>
<dbReference type="PANTHER" id="PTHR37829:SF3">
    <property type="entry name" value="PROTEIN JAYE-RELATED"/>
    <property type="match status" value="1"/>
</dbReference>
<accession>A0A1H9GDE9</accession>
<gene>
    <name evidence="5" type="ORF">SAMN05216548_1056</name>
</gene>
<evidence type="ECO:0000313" key="5">
    <source>
        <dbReference type="EMBL" id="SEQ48142.1"/>
    </source>
</evidence>
<dbReference type="Pfam" id="PF26078">
    <property type="entry name" value="Baseplate_J_M"/>
    <property type="match status" value="1"/>
</dbReference>
<feature type="domain" description="Baseplate J-like central" evidence="3">
    <location>
        <begin position="197"/>
        <end position="273"/>
    </location>
</feature>